<dbReference type="Proteomes" id="UP001164481">
    <property type="component" value="Chromosome"/>
</dbReference>
<accession>A0AAX3F2M7</accession>
<dbReference type="RefSeq" id="WP_154221445.1">
    <property type="nucleotide sequence ID" value="NZ_CP034544.1"/>
</dbReference>
<evidence type="ECO:0000313" key="2">
    <source>
        <dbReference type="Proteomes" id="UP001164481"/>
    </source>
</evidence>
<name>A0AAX3F2M7_MYCSY</name>
<reference evidence="1" key="1">
    <citation type="submission" date="2022-10" db="EMBL/GenBank/DDBJ databases">
        <authorList>
            <person name="Wei X."/>
        </authorList>
    </citation>
    <scope>NUCLEOTIDE SEQUENCE</scope>
    <source>
        <strain evidence="1">SD2</strain>
    </source>
</reference>
<evidence type="ECO:0000313" key="1">
    <source>
        <dbReference type="EMBL" id="UZW64730.1"/>
    </source>
</evidence>
<sequence length="169" mass="19829">MSCGYGINSFFSNYNDYQKEFQSLKNYYQNLKNQNEAKYKYIVIALGNFFENQNNLNQESLKNQETFSDNVYKQLKATISAIIALCDFLIKNFKNNPNLKNDDLSLLEPYQTIWRLVSQNQKNLTDSIAIADNLILINKNQNSNQEIINLNNAFNNYLSYYKKIILKMI</sequence>
<protein>
    <submittedName>
        <fullName evidence="1">Uncharacterized protein</fullName>
    </submittedName>
</protein>
<gene>
    <name evidence="1" type="ORF">OIE46_01500</name>
</gene>
<reference evidence="1" key="2">
    <citation type="submission" date="2022-11" db="EMBL/GenBank/DDBJ databases">
        <title>complete genomes of mycoplasma synoviae ZX313 strain and SD2 strain.</title>
        <authorList>
            <person name="Zhong Q."/>
        </authorList>
    </citation>
    <scope>NUCLEOTIDE SEQUENCE</scope>
    <source>
        <strain evidence="1">SD2</strain>
    </source>
</reference>
<organism evidence="1 2">
    <name type="scientific">Mycoplasmopsis synoviae</name>
    <name type="common">Mycoplasma synoviae</name>
    <dbReference type="NCBI Taxonomy" id="2109"/>
    <lineage>
        <taxon>Bacteria</taxon>
        <taxon>Bacillati</taxon>
        <taxon>Mycoplasmatota</taxon>
        <taxon>Mycoplasmoidales</taxon>
        <taxon>Metamycoplasmataceae</taxon>
        <taxon>Mycoplasmopsis</taxon>
    </lineage>
</organism>
<dbReference type="EMBL" id="CP107525">
    <property type="protein sequence ID" value="UZW64730.1"/>
    <property type="molecule type" value="Genomic_DNA"/>
</dbReference>
<dbReference type="AlphaFoldDB" id="A0AAX3F2M7"/>
<proteinExistence type="predicted"/>